<feature type="domain" description="HTH arsR-type" evidence="4">
    <location>
        <begin position="1"/>
        <end position="98"/>
    </location>
</feature>
<dbReference type="Pfam" id="PF12840">
    <property type="entry name" value="HTH_20"/>
    <property type="match status" value="1"/>
</dbReference>
<evidence type="ECO:0000256" key="2">
    <source>
        <dbReference type="ARBA" id="ARBA00023125"/>
    </source>
</evidence>
<gene>
    <name evidence="5" type="ORF">C4N9_05860</name>
</gene>
<dbReference type="InterPro" id="IPR036388">
    <property type="entry name" value="WH-like_DNA-bd_sf"/>
</dbReference>
<dbReference type="AlphaFoldDB" id="A0A2U2CEE8"/>
<dbReference type="Gene3D" id="3.40.50.2300">
    <property type="match status" value="1"/>
</dbReference>
<dbReference type="PANTHER" id="PTHR43132:SF2">
    <property type="entry name" value="ARSENICAL RESISTANCE OPERON REPRESSOR ARSR-RELATED"/>
    <property type="match status" value="1"/>
</dbReference>
<evidence type="ECO:0000256" key="3">
    <source>
        <dbReference type="ARBA" id="ARBA00023163"/>
    </source>
</evidence>
<dbReference type="InterPro" id="IPR001845">
    <property type="entry name" value="HTH_ArsR_DNA-bd_dom"/>
</dbReference>
<keyword evidence="3" id="KW-0804">Transcription</keyword>
<dbReference type="OrthoDB" id="9793058at2"/>
<dbReference type="InterPro" id="IPR011991">
    <property type="entry name" value="ArsR-like_HTH"/>
</dbReference>
<dbReference type="SMART" id="SM00226">
    <property type="entry name" value="LMWPc"/>
    <property type="match status" value="1"/>
</dbReference>
<dbReference type="InterPro" id="IPR036196">
    <property type="entry name" value="Ptyr_pPase_sf"/>
</dbReference>
<name>A0A2U2CEE8_9RHOB</name>
<comment type="caution">
    <text evidence="5">The sequence shown here is derived from an EMBL/GenBank/DDBJ whole genome shotgun (WGS) entry which is preliminary data.</text>
</comment>
<dbReference type="EMBL" id="QEYD01000003">
    <property type="protein sequence ID" value="PWE30222.1"/>
    <property type="molecule type" value="Genomic_DNA"/>
</dbReference>
<dbReference type="PROSITE" id="PS50987">
    <property type="entry name" value="HTH_ARSR_2"/>
    <property type="match status" value="1"/>
</dbReference>
<evidence type="ECO:0000313" key="5">
    <source>
        <dbReference type="EMBL" id="PWE30222.1"/>
    </source>
</evidence>
<evidence type="ECO:0000259" key="4">
    <source>
        <dbReference type="PROSITE" id="PS50987"/>
    </source>
</evidence>
<dbReference type="InterPro" id="IPR036390">
    <property type="entry name" value="WH_DNA-bd_sf"/>
</dbReference>
<dbReference type="Proteomes" id="UP000244940">
    <property type="component" value="Unassembled WGS sequence"/>
</dbReference>
<dbReference type="InterPro" id="IPR023485">
    <property type="entry name" value="Ptyr_pPase"/>
</dbReference>
<dbReference type="PRINTS" id="PR00778">
    <property type="entry name" value="HTHARSR"/>
</dbReference>
<evidence type="ECO:0000256" key="1">
    <source>
        <dbReference type="ARBA" id="ARBA00023015"/>
    </source>
</evidence>
<dbReference type="GO" id="GO:0003677">
    <property type="term" value="F:DNA binding"/>
    <property type="evidence" value="ECO:0007669"/>
    <property type="project" value="UniProtKB-KW"/>
</dbReference>
<dbReference type="SUPFAM" id="SSF46785">
    <property type="entry name" value="Winged helix' DNA-binding domain"/>
    <property type="match status" value="1"/>
</dbReference>
<dbReference type="RefSeq" id="WP_109532368.1">
    <property type="nucleotide sequence ID" value="NZ_QEYD01000003.1"/>
</dbReference>
<dbReference type="Gene3D" id="1.10.10.10">
    <property type="entry name" value="Winged helix-like DNA-binding domain superfamily/Winged helix DNA-binding domain"/>
    <property type="match status" value="1"/>
</dbReference>
<dbReference type="InterPro" id="IPR051011">
    <property type="entry name" value="Metal_resp_trans_reg"/>
</dbReference>
<keyword evidence="2" id="KW-0238">DNA-binding</keyword>
<keyword evidence="6" id="KW-1185">Reference proteome</keyword>
<organism evidence="5 6">
    <name type="scientific">Pararhodobacter marinus</name>
    <dbReference type="NCBI Taxonomy" id="2184063"/>
    <lineage>
        <taxon>Bacteria</taxon>
        <taxon>Pseudomonadati</taxon>
        <taxon>Pseudomonadota</taxon>
        <taxon>Alphaproteobacteria</taxon>
        <taxon>Rhodobacterales</taxon>
        <taxon>Paracoccaceae</taxon>
        <taxon>Pararhodobacter</taxon>
    </lineage>
</organism>
<keyword evidence="1" id="KW-0805">Transcription regulation</keyword>
<dbReference type="SMART" id="SM00418">
    <property type="entry name" value="HTH_ARSR"/>
    <property type="match status" value="1"/>
</dbReference>
<evidence type="ECO:0000313" key="6">
    <source>
        <dbReference type="Proteomes" id="UP000244940"/>
    </source>
</evidence>
<accession>A0A2U2CEE8</accession>
<dbReference type="PANTHER" id="PTHR43132">
    <property type="entry name" value="ARSENICAL RESISTANCE OPERON REPRESSOR ARSR-RELATED"/>
    <property type="match status" value="1"/>
</dbReference>
<reference evidence="5 6" key="1">
    <citation type="submission" date="2018-05" db="EMBL/GenBank/DDBJ databases">
        <title>Pararhodobacter marina sp. nov., isolated from deep-sea water of the Indian Ocean.</title>
        <authorList>
            <person name="Lai Q.Sr."/>
            <person name="Liu X."/>
            <person name="Shao Z."/>
        </authorList>
    </citation>
    <scope>NUCLEOTIDE SEQUENCE [LARGE SCALE GENOMIC DNA]</scope>
    <source>
        <strain evidence="5 6">CIC4N-9</strain>
    </source>
</reference>
<dbReference type="GO" id="GO:0003700">
    <property type="term" value="F:DNA-binding transcription factor activity"/>
    <property type="evidence" value="ECO:0007669"/>
    <property type="project" value="InterPro"/>
</dbReference>
<dbReference type="GeneID" id="94364406"/>
<dbReference type="Pfam" id="PF01451">
    <property type="entry name" value="LMWPc"/>
    <property type="match status" value="1"/>
</dbReference>
<protein>
    <submittedName>
        <fullName evidence="5">ArsR family transcriptional regulator</fullName>
    </submittedName>
</protein>
<sequence>MEPAAPLDPVAAFAALAHPQRLAIVRLLMRHYPRRVAAGEIGAVLALKPSTLSGYLAQLMEAGLINQERRATSLLYAASVEGAEALNARWIGEICGGRGHVGRGQPGARVRNVLFIGAGNAGPTLMAEALLRERAGEAVEVFSAGLEAQPGGEAATLEFLAGRGQEVGLLWAKPLSTWTGDDAPAMDVVITLGDRAASRARDWPGGPHRAAWRLAPDTAPETLYDDLAARIGALADLPFAAGHPRVVQAGLDRLAEPGEAAV</sequence>
<dbReference type="SUPFAM" id="SSF52788">
    <property type="entry name" value="Phosphotyrosine protein phosphatases I"/>
    <property type="match status" value="1"/>
</dbReference>
<dbReference type="CDD" id="cd00090">
    <property type="entry name" value="HTH_ARSR"/>
    <property type="match status" value="1"/>
</dbReference>
<proteinExistence type="predicted"/>